<dbReference type="GO" id="GO:0004386">
    <property type="term" value="F:helicase activity"/>
    <property type="evidence" value="ECO:0007669"/>
    <property type="project" value="UniProtKB-KW"/>
</dbReference>
<dbReference type="Gene3D" id="3.40.50.300">
    <property type="entry name" value="P-loop containing nucleotide triphosphate hydrolases"/>
    <property type="match status" value="2"/>
</dbReference>
<dbReference type="Pfam" id="PF00270">
    <property type="entry name" value="DEAD"/>
    <property type="match status" value="1"/>
</dbReference>
<organism evidence="6 7">
    <name type="scientific">Tepidiphilus baoligensis</name>
    <dbReference type="NCBI Taxonomy" id="2698687"/>
    <lineage>
        <taxon>Bacteria</taxon>
        <taxon>Pseudomonadati</taxon>
        <taxon>Pseudomonadota</taxon>
        <taxon>Hydrogenophilia</taxon>
        <taxon>Hydrogenophilales</taxon>
        <taxon>Hydrogenophilaceae</taxon>
        <taxon>Tepidiphilus</taxon>
    </lineage>
</organism>
<evidence type="ECO:0000313" key="7">
    <source>
        <dbReference type="Proteomes" id="UP000669605"/>
    </source>
</evidence>
<accession>A0ABX1QR48</accession>
<dbReference type="PROSITE" id="PS51192">
    <property type="entry name" value="HELICASE_ATP_BIND_1"/>
    <property type="match status" value="1"/>
</dbReference>
<dbReference type="InterPro" id="IPR014001">
    <property type="entry name" value="Helicase_ATP-bd"/>
</dbReference>
<dbReference type="SMART" id="SM00487">
    <property type="entry name" value="DEXDc"/>
    <property type="match status" value="1"/>
</dbReference>
<dbReference type="InterPro" id="IPR027417">
    <property type="entry name" value="P-loop_NTPase"/>
</dbReference>
<dbReference type="SUPFAM" id="SSF52540">
    <property type="entry name" value="P-loop containing nucleoside triphosphate hydrolases"/>
    <property type="match status" value="1"/>
</dbReference>
<sequence length="2077" mass="232621">MSQIIFADLLPTLANRAKQAAISRLGIANVPLRRYLAEMFDRPFGMPGAFLADATFEATFGWMKADQRMADLAGTLLSPFLVQAMDEPPAELAKDYRFPQDQYPYSHQLEAWSILSRSVPQSIVVASGTGSGKTECFMVPILDRLVRLREEKRGPLVGVRALFLYPLNALINNQRERLRAWTHAFGGDIRFCLYNGNTPERPEPSWDRQKHPCEIADRETLRASPPPILVTNATMLEYMLVRTADAPILEHSQGKLEWIVLDEAHTYVGSQAAEAALLIRRVLIAFGVKPEQVRFVATSATIGDPEGESGQKLKRFLAEVAGVSLDRVHLVVGQRRIPALDGKNPKTHTPVDKLADIDAGIETAPKRYDALVNDITARRLRDLFVGDPNKSPVARLSEICKTIGLDELPLHDQQLNALRWIDLLSATRDGTGPGKDEGEAFLPVRAHLFHQTLSGLWACADAQCQAKHGSSLDDQAWPFGQVYFDPRKHCDCGSPVYEVVTCNGCGAVYLQAGEFKNQLTHLQTFAALDEFELEVEPGEVADAEEQPENDEDVDSRLQKKVLIVNRKLPNVGTLDVERSKRLITEASDKTLRLLVQEEDGNGLSCPACGSDESSYNKKLFHECRLGAPFLLGIILPTLLEYAPDGDKPADHPYRGRRLLTFNDSRQGTARMAAKLQQDAERNRVRGLVYHLTLQHGLSEANAQTVALENEIKTLESIYASTPNPTLRALIDTKHNALLKLRRPSPIAFNDLAQYLANQGKDFEYMLTHYRRIAPGAFGDVSGPIELAKMFLVREFGRRPKRLNNLETMGLVAVRYPAINSISLPESVKRTTDFDLAAWHDFLKICLDFFVRAGGSLEISSAWRNWLGMPFPQTWLVPRDQADTSRSQRRWPRARRSGPKSTLVRLLTYALKADLQNPYDEDRVDTVLVAAWDALCAAGLLQQRGDGRVLPLDRLAFGPISEAWICPVTRRFLDTTLGGLTPYLPEKATDETARCEQVTLPLYDEPFAGVTDDLERIRRGREWLARHENIAQLREQGLWSAINDRVIELSPYFTAAEHSAQQDSHTLERYEKAFKSGDLNLLSCSTTMEMGIDIGGISLVAMNNVPPHPASYLQRAGRAGRRQESRSLAMTLCRSNPHDQAVFSNTRWAFDIQLPVPRVSLDSPIIVQRHVQSLLLSRFLYEALKGSGHEKTRLTCGSFFLGDEPLDKRYMAWCKGGMDKRPDIARDLRLLLRHTVYEGADLDRLCDIATERIDELAKAWRQEHDNLKREAEEARKDSMALAAINKHIGRLTEEYLLRDLSTRGYLPAYGFPTHIATFDNFAWSRERMTKGRDDNRYRRREMPSRDLVTALREYAPGSEVVVDGLVYKSAGITLNWHIPADQQSAREIQDIRFAWRCRRCGASGSSHSRNMACHCDACGAKISAENIREFLEPAGFTVDYYKEPSNDITTQHFVPVEPAWVDARGAWIPLPNPSLGRFRISTTGHVFHQSRGLHGTGYALCLECGRAAPMPKEDELPEIFQKPHTKLRMRGEKGTYCKGSDDPWRIKKGITLGHETWTDIFEIQLKTNGVWLNEPKAARTLAVALRDALAESIGIQASELGCDIKEACPDTGTICQSILIYDRFAAGYASSAERYLGTLFHQARKHLECPANCDSACPHCVLDFDQRFAADSLDRHAALEMLTDGWLNSLCLPDEYRYFGNDSVPEFRQLPEAIWRVISRQSVHAVRLYTGGHAADWDVGISPLRELAYRLAGQGIAAEIAIPRSIFNDLEEADRHLIASLADHPKISICEIQNALPCGHGWLLAETLSSPSFRWALGDACSIEFNAEWGNTSDGPLVATVAQTFLDIPTVRRTAESIRPALLDAGDCEIEIHHELDGSVQGFGMRLWTLLAQSHPATQMRLADQEDEVVAVTYRDRYLFTPLSIALLADLIAGLRERVGLSRWAVRAILIVTTHRRPTGENISKNRIWSDWADSAMRDQALKAAFGYLGIDANVELADTSTTGHSRLLEIIWSSGKKHTLHLDQGVSYWRASYTNSKQATFFDTSDDNFAEIGKHLAELSIQIEGSTLPTYVFSKVR</sequence>
<keyword evidence="1" id="KW-0547">Nucleotide-binding</keyword>
<keyword evidence="6" id="KW-0378">Hydrolase</keyword>
<protein>
    <submittedName>
        <fullName evidence="6">DEAD/DEAH box helicase</fullName>
    </submittedName>
</protein>
<keyword evidence="3" id="KW-0175">Coiled coil</keyword>
<dbReference type="SMART" id="SM00490">
    <property type="entry name" value="HELICc"/>
    <property type="match status" value="1"/>
</dbReference>
<keyword evidence="6" id="KW-0347">Helicase</keyword>
<dbReference type="InterPro" id="IPR001650">
    <property type="entry name" value="Helicase_C-like"/>
</dbReference>
<dbReference type="PROSITE" id="PS51194">
    <property type="entry name" value="HELICASE_CTER"/>
    <property type="match status" value="1"/>
</dbReference>
<evidence type="ECO:0000256" key="1">
    <source>
        <dbReference type="ARBA" id="ARBA00022741"/>
    </source>
</evidence>
<dbReference type="Pfam" id="PF00271">
    <property type="entry name" value="Helicase_C"/>
    <property type="match status" value="1"/>
</dbReference>
<proteinExistence type="predicted"/>
<comment type="caution">
    <text evidence="6">The sequence shown here is derived from an EMBL/GenBank/DDBJ whole genome shotgun (WGS) entry which is preliminary data.</text>
</comment>
<dbReference type="InterPro" id="IPR011545">
    <property type="entry name" value="DEAD/DEAH_box_helicase_dom"/>
</dbReference>
<dbReference type="RefSeq" id="WP_142810277.1">
    <property type="nucleotide sequence ID" value="NZ_JAAAUB010000023.1"/>
</dbReference>
<dbReference type="EMBL" id="JAAAUB010000023">
    <property type="protein sequence ID" value="NMH17499.1"/>
    <property type="molecule type" value="Genomic_DNA"/>
</dbReference>
<keyword evidence="2" id="KW-0067">ATP-binding</keyword>
<feature type="domain" description="Helicase ATP-binding" evidence="4">
    <location>
        <begin position="114"/>
        <end position="320"/>
    </location>
</feature>
<keyword evidence="7" id="KW-1185">Reference proteome</keyword>
<dbReference type="InterPro" id="IPR018973">
    <property type="entry name" value="MZB"/>
</dbReference>
<evidence type="ECO:0000256" key="2">
    <source>
        <dbReference type="ARBA" id="ARBA00022840"/>
    </source>
</evidence>
<dbReference type="PANTHER" id="PTHR47957">
    <property type="entry name" value="ATP-DEPENDENT HELICASE HRQ1"/>
    <property type="match status" value="1"/>
</dbReference>
<evidence type="ECO:0000256" key="3">
    <source>
        <dbReference type="SAM" id="Coils"/>
    </source>
</evidence>
<gene>
    <name evidence="6" type="ORF">GV368_10450</name>
</gene>
<feature type="domain" description="Helicase C-terminal" evidence="5">
    <location>
        <begin position="978"/>
        <end position="1164"/>
    </location>
</feature>
<evidence type="ECO:0000259" key="5">
    <source>
        <dbReference type="PROSITE" id="PS51194"/>
    </source>
</evidence>
<dbReference type="Proteomes" id="UP000669605">
    <property type="component" value="Unassembled WGS sequence"/>
</dbReference>
<dbReference type="PANTHER" id="PTHR47957:SF3">
    <property type="entry name" value="ATP-DEPENDENT HELICASE HRQ1"/>
    <property type="match status" value="1"/>
</dbReference>
<reference evidence="6 7" key="1">
    <citation type="journal article" date="2020" name="Curr. Microbiol.">
        <title>Tepidiphilus baoligensis sp. nov., a Novel Bacterium of the Family Hydrogenophilaceae Isolated from an Oil Reservoir.</title>
        <authorList>
            <person name="Zhang X."/>
            <person name="Wang G."/>
            <person name="Ma X."/>
            <person name="Yu J."/>
            <person name="You J."/>
            <person name="Xue Y."/>
            <person name="Ma Y."/>
        </authorList>
    </citation>
    <scope>NUCLEOTIDE SEQUENCE [LARGE SCALE GENOMIC DNA]</scope>
    <source>
        <strain evidence="6 7">B18-69</strain>
    </source>
</reference>
<feature type="coiled-coil region" evidence="3">
    <location>
        <begin position="1249"/>
        <end position="1283"/>
    </location>
</feature>
<evidence type="ECO:0000313" key="6">
    <source>
        <dbReference type="EMBL" id="NMH17499.1"/>
    </source>
</evidence>
<name>A0ABX1QR48_9PROT</name>
<dbReference type="Pfam" id="PF09369">
    <property type="entry name" value="MZB"/>
    <property type="match status" value="1"/>
</dbReference>
<evidence type="ECO:0000259" key="4">
    <source>
        <dbReference type="PROSITE" id="PS51192"/>
    </source>
</evidence>